<organism evidence="1 2">
    <name type="scientific">Novosphingobium guangzhouense</name>
    <dbReference type="NCBI Taxonomy" id="1850347"/>
    <lineage>
        <taxon>Bacteria</taxon>
        <taxon>Pseudomonadati</taxon>
        <taxon>Pseudomonadota</taxon>
        <taxon>Alphaproteobacteria</taxon>
        <taxon>Sphingomonadales</taxon>
        <taxon>Sphingomonadaceae</taxon>
        <taxon>Novosphingobium</taxon>
    </lineage>
</organism>
<accession>A0A2K2G582</accession>
<sequence length="290" mass="32914">MRQLGQELAGNVKWRRAMILDRLQWDLFRSIYRAERPHFSTFFLNSTAHFQHFHWREFEPELFKVQSSAEEQAAYGACILDGYRNMDRIVGQALELTGEGDNLVLLSALSQQPMLSHEDDGGRQIFRHRDIARLLAFAGVKEGWTYAPVMSQQFLLHFETEADAAAAALRMESLRLTDGRQVMWARQQGTTLDAGCMIERLATSEVLVTSPETNQPLPFAELFYPLAALRSGKHHPDGIFWIKGPGIRAQRMDERVSLRCVAPTLAELAEVQGRFSFPSIIEHDRIGVAA</sequence>
<proteinExistence type="predicted"/>
<dbReference type="Proteomes" id="UP000236327">
    <property type="component" value="Unassembled WGS sequence"/>
</dbReference>
<dbReference type="AlphaFoldDB" id="A0A2K2G582"/>
<comment type="caution">
    <text evidence="1">The sequence shown here is derived from an EMBL/GenBank/DDBJ whole genome shotgun (WGS) entry which is preliminary data.</text>
</comment>
<evidence type="ECO:0000313" key="1">
    <source>
        <dbReference type="EMBL" id="PNU06197.1"/>
    </source>
</evidence>
<dbReference type="EMBL" id="LYMM01000003">
    <property type="protein sequence ID" value="PNU06197.1"/>
    <property type="molecule type" value="Genomic_DNA"/>
</dbReference>
<protein>
    <submittedName>
        <fullName evidence="1">Uncharacterized protein</fullName>
    </submittedName>
</protein>
<reference evidence="1 2" key="1">
    <citation type="submission" date="2016-05" db="EMBL/GenBank/DDBJ databases">
        <title>Complete genome sequence of Novosphingobium guangzhouense SA925(T).</title>
        <authorList>
            <person name="Sha S."/>
        </authorList>
    </citation>
    <scope>NUCLEOTIDE SEQUENCE [LARGE SCALE GENOMIC DNA]</scope>
    <source>
        <strain evidence="1 2">SA925</strain>
    </source>
</reference>
<evidence type="ECO:0000313" key="2">
    <source>
        <dbReference type="Proteomes" id="UP000236327"/>
    </source>
</evidence>
<keyword evidence="2" id="KW-1185">Reference proteome</keyword>
<gene>
    <name evidence="1" type="ORF">A8V01_12665</name>
</gene>
<name>A0A2K2G582_9SPHN</name>